<feature type="compositionally biased region" description="Low complexity" evidence="1">
    <location>
        <begin position="489"/>
        <end position="599"/>
    </location>
</feature>
<evidence type="ECO:0000256" key="1">
    <source>
        <dbReference type="SAM" id="MobiDB-lite"/>
    </source>
</evidence>
<feature type="compositionally biased region" description="Polar residues" evidence="1">
    <location>
        <begin position="33"/>
        <end position="46"/>
    </location>
</feature>
<feature type="region of interest" description="Disordered" evidence="1">
    <location>
        <begin position="368"/>
        <end position="387"/>
    </location>
</feature>
<protein>
    <submittedName>
        <fullName evidence="4">Uncharacterized protein</fullName>
    </submittedName>
</protein>
<dbReference type="AlphaFoldDB" id="A0A914I2I7"/>
<feature type="signal peptide" evidence="2">
    <location>
        <begin position="1"/>
        <end position="18"/>
    </location>
</feature>
<evidence type="ECO:0000256" key="2">
    <source>
        <dbReference type="SAM" id="SignalP"/>
    </source>
</evidence>
<proteinExistence type="predicted"/>
<keyword evidence="3" id="KW-1185">Reference proteome</keyword>
<evidence type="ECO:0000313" key="4">
    <source>
        <dbReference type="WBParaSite" id="Gr19_v10_g6253.t1"/>
    </source>
</evidence>
<feature type="compositionally biased region" description="Polar residues" evidence="1">
    <location>
        <begin position="267"/>
        <end position="289"/>
    </location>
</feature>
<evidence type="ECO:0000313" key="3">
    <source>
        <dbReference type="Proteomes" id="UP000887572"/>
    </source>
</evidence>
<keyword evidence="2" id="KW-0732">Signal</keyword>
<accession>A0A914I2I7</accession>
<dbReference type="Proteomes" id="UP000887572">
    <property type="component" value="Unplaced"/>
</dbReference>
<name>A0A914I2I7_GLORO</name>
<feature type="chain" id="PRO_5037434512" evidence="2">
    <location>
        <begin position="19"/>
        <end position="1030"/>
    </location>
</feature>
<feature type="region of interest" description="Disordered" evidence="1">
    <location>
        <begin position="400"/>
        <end position="613"/>
    </location>
</feature>
<sequence length="1030" mass="115028">MNQKILYLLVSIFTIVWATNLPKTPQEKDSGGPSRNQPKFNHSKQSAFHKVVPKSSKQSDKIKTNEVEADQSKQSDKIKTNEVEADQSKQSDKIETNEVEADQSKQSDKIETNEVEADQSKQSDKNETNEVEADQSKQSDKIETNEMEADQSKQSDKIETNEMEADQNQTDRMELSAKKSSHAQTSSNESSKRQPDKSGDEPNQSSEATLSVGENENEPGKRRRLANKQQMRQMDESIDGEGNEKMDAEMAGDAAPSDRRRKAVASTDRSINSEPPKNTENSPAPSMSHHQLESQIRQQSQQLIQLDQKMEKILRMLPEQQQRSQAQQQHHQQAQQEQQVHEPQQLPQPQSLQHSTWLQRYNRMLGGQSLQSSADAQQQSQVQNQQQAKMKNFLAQLKQHNQLQQPSQSQIQPTQLQSGSIQHSPQRQRQSPRSMAQHQLHPLASLPTPMPQLQVSSLSMPQLQGSSLSMPQQRASSSSMPLPLPQQRPSPSSSMPLPQQRPSSSSMPLLQQRPSSSSMPLPQQRPSSSSMPLLQQRPSSSSMPLLQQRPSSSSMPLPQQRPSSSSMPLPQQRPSSSSMPLPQQRTSSSSSMLQQQLTHQLHHSQTVHELVKQKQQELPIPPVVGGILESSANNSMQQPVDKGKQHSARVGAVGQLPTPTSAPSFALPGTSDQLLPVNLAVNEAGTSSNAEQTTVSLRKLYLMIVEAIVKRAAMKSISIIQLSLKNYGCVGHPALVGLNFVSPEHANKLAMAIDVVKVAETNTAQFVIDQMKKENADAQITQILEEIGEECADFERHMKARTANWEDAKNQQMLRENNFLLAFGRLYYKLFFLLTTAFGPNALQQESDVKKLLVWTDTMRKEIFKNLKNSEAQNPEVSKWCESLFQLEITNDLAKLAIKLTGYAAENNAMFNSFVVCKLTALLDTIVTRTNSLIPRQDMRETANLNNLVLISALFRKLIADFETANNDVIRLAKLREESKSAQNILELCLSLLDAKFNEFKKNALDTINALDVIRKGITEVDEGANAQSK</sequence>
<organism evidence="3 4">
    <name type="scientific">Globodera rostochiensis</name>
    <name type="common">Golden nematode worm</name>
    <name type="synonym">Heterodera rostochiensis</name>
    <dbReference type="NCBI Taxonomy" id="31243"/>
    <lineage>
        <taxon>Eukaryota</taxon>
        <taxon>Metazoa</taxon>
        <taxon>Ecdysozoa</taxon>
        <taxon>Nematoda</taxon>
        <taxon>Chromadorea</taxon>
        <taxon>Rhabditida</taxon>
        <taxon>Tylenchina</taxon>
        <taxon>Tylenchomorpha</taxon>
        <taxon>Tylenchoidea</taxon>
        <taxon>Heteroderidae</taxon>
        <taxon>Heteroderinae</taxon>
        <taxon>Globodera</taxon>
    </lineage>
</organism>
<feature type="region of interest" description="Disordered" evidence="1">
    <location>
        <begin position="21"/>
        <end position="352"/>
    </location>
</feature>
<feature type="compositionally biased region" description="Low complexity" evidence="1">
    <location>
        <begin position="319"/>
        <end position="352"/>
    </location>
</feature>
<feature type="compositionally biased region" description="Basic and acidic residues" evidence="1">
    <location>
        <begin position="57"/>
        <end position="160"/>
    </location>
</feature>
<feature type="compositionally biased region" description="Polar residues" evidence="1">
    <location>
        <begin position="201"/>
        <end position="214"/>
    </location>
</feature>
<feature type="compositionally biased region" description="Low complexity" evidence="1">
    <location>
        <begin position="293"/>
        <end position="307"/>
    </location>
</feature>
<feature type="compositionally biased region" description="Basic and acidic residues" evidence="1">
    <location>
        <begin position="190"/>
        <end position="200"/>
    </location>
</feature>
<feature type="compositionally biased region" description="Low complexity" evidence="1">
    <location>
        <begin position="400"/>
        <end position="434"/>
    </location>
</feature>
<feature type="compositionally biased region" description="Polar residues" evidence="1">
    <location>
        <begin position="451"/>
        <end position="475"/>
    </location>
</feature>
<dbReference type="WBParaSite" id="Gr19_v10_g6253.t1">
    <property type="protein sequence ID" value="Gr19_v10_g6253.t1"/>
    <property type="gene ID" value="Gr19_v10_g6253"/>
</dbReference>
<reference evidence="4" key="1">
    <citation type="submission" date="2022-11" db="UniProtKB">
        <authorList>
            <consortium name="WormBaseParasite"/>
        </authorList>
    </citation>
    <scope>IDENTIFICATION</scope>
</reference>